<dbReference type="RefSeq" id="WP_002708216.1">
    <property type="nucleotide sequence ID" value="NZ_JH651384.1"/>
</dbReference>
<dbReference type="AlphaFoldDB" id="A0A656HD35"/>
<keyword evidence="12" id="KW-1185">Reference proteome</keyword>
<evidence type="ECO:0000256" key="9">
    <source>
        <dbReference type="RuleBase" id="RU003811"/>
    </source>
</evidence>
<dbReference type="InterPro" id="IPR014445">
    <property type="entry name" value="Gln-dep_NAD_synthase"/>
</dbReference>
<dbReference type="Pfam" id="PF00795">
    <property type="entry name" value="CN_hydrolase"/>
    <property type="match status" value="1"/>
</dbReference>
<proteinExistence type="inferred from homology"/>
<comment type="similarity">
    <text evidence="2 7 8">In the C-terminal section; belongs to the NAD synthetase family.</text>
</comment>
<evidence type="ECO:0000256" key="6">
    <source>
        <dbReference type="ARBA" id="ARBA00023027"/>
    </source>
</evidence>
<evidence type="ECO:0000256" key="7">
    <source>
        <dbReference type="HAMAP-Rule" id="MF_02090"/>
    </source>
</evidence>
<comment type="function">
    <text evidence="7">Catalyzes the ATP-dependent amidation of deamido-NAD to form NAD. Uses L-glutamine as a nitrogen source.</text>
</comment>
<comment type="similarity">
    <text evidence="9">Belongs to the NAD synthetase family.</text>
</comment>
<dbReference type="HAMAP" id="MF_02090">
    <property type="entry name" value="NadE_glutamine_dep"/>
    <property type="match status" value="1"/>
</dbReference>
<dbReference type="Proteomes" id="UP000005317">
    <property type="component" value="Unassembled WGS sequence"/>
</dbReference>
<dbReference type="InterPro" id="IPR003010">
    <property type="entry name" value="C-N_Hydrolase"/>
</dbReference>
<evidence type="ECO:0000256" key="4">
    <source>
        <dbReference type="ARBA" id="ARBA00022741"/>
    </source>
</evidence>
<feature type="binding site" evidence="7">
    <location>
        <position position="203"/>
    </location>
    <ligand>
        <name>L-glutamine</name>
        <dbReference type="ChEBI" id="CHEBI:58359"/>
    </ligand>
</feature>
<reference evidence="12" key="1">
    <citation type="journal article" date="2011" name="Stand. Genomic Sci.">
        <title>Genome sequence of the filamentous, gliding Thiothrix nivea neotype strain (JP2(T)).</title>
        <authorList>
            <person name="Lapidus A."/>
            <person name="Nolan M."/>
            <person name="Lucas S."/>
            <person name="Glavina Del Rio T."/>
            <person name="Tice H."/>
            <person name="Cheng J.F."/>
            <person name="Tapia R."/>
            <person name="Han C."/>
            <person name="Goodwin L."/>
            <person name="Pitluck S."/>
            <person name="Liolios K."/>
            <person name="Pagani I."/>
            <person name="Ivanova N."/>
            <person name="Huntemann M."/>
            <person name="Mavromatis K."/>
            <person name="Mikhailova N."/>
            <person name="Pati A."/>
            <person name="Chen A."/>
            <person name="Palaniappan K."/>
            <person name="Land M."/>
            <person name="Brambilla E.M."/>
            <person name="Rohde M."/>
            <person name="Abt B."/>
            <person name="Verbarg S."/>
            <person name="Goker M."/>
            <person name="Bristow J."/>
            <person name="Eisen J.A."/>
            <person name="Markowitz V."/>
            <person name="Hugenholtz P."/>
            <person name="Kyrpides N.C."/>
            <person name="Klenk H.P."/>
            <person name="Woyke T."/>
        </authorList>
    </citation>
    <scope>NUCLEOTIDE SEQUENCE [LARGE SCALE GENOMIC DNA]</scope>
    <source>
        <strain evidence="12">ATCC 35100 / DSM 5205 / JP2</strain>
    </source>
</reference>
<comment type="caution">
    <text evidence="7">Lacks conserved residue(s) required for the propagation of feature annotation.</text>
</comment>
<dbReference type="EMBL" id="JH651384">
    <property type="protein sequence ID" value="EIJ34283.1"/>
    <property type="molecule type" value="Genomic_DNA"/>
</dbReference>
<organism evidence="11 12">
    <name type="scientific">Thiothrix nivea (strain ATCC 35100 / DSM 5205 / JP2)</name>
    <dbReference type="NCBI Taxonomy" id="870187"/>
    <lineage>
        <taxon>Bacteria</taxon>
        <taxon>Pseudomonadati</taxon>
        <taxon>Pseudomonadota</taxon>
        <taxon>Gammaproteobacteria</taxon>
        <taxon>Thiotrichales</taxon>
        <taxon>Thiotrichaceae</taxon>
        <taxon>Thiothrix</taxon>
    </lineage>
</organism>
<sequence length="575" mass="63506">MHLALFRYSLRLVTIPFYDTVQKKNQTLRIALAQLNVCVGDVHNNLQQVKQAIRQAREQQADLVVFPELVLAGYPPEDLVFRPDFLAQMQAGVEEIAAETDGMTVILGAPLRRDNDLRNMACVLRDGGIVAEYAKQCLPNYRVFDEKRYFTPGTESLVVEVAGVKLGILICEDIWEDAPAREAVAQGAEALCVLNASPFSTEKQEQRTELLQRQAASNQCPIAYVNLVGGQDELVFDGDSMLLDAGGNIVFRAEAFTSGVWVREWDLGEETLPNRLAASTRRFAPLGEGQTAIIYKALTTGIRDYVHKNGFSRVLLGLSGGIDSALVLALAVDALGRENVDAVMMPFHYTSGMSVEDAKQQTVWLGVRYRQLPIASVYDSFMELLAPEFGGKPTDVTEQNLQARIRGVLLMSLSNKLGGLLLSTSNKSESAVGYATLYGDMAGAFSPLKDVYKMQVYQLARYRNTLGQAIPQRVIDRAPSAELAPGQVDQDSLPPYPELDAILQRFIEGDQVLEDIVADGFDAATVRRVVNLVLLSEYKRRQAAPGVRISGRGFGKDWRYPITSAWRKNLPLKPQ</sequence>
<keyword evidence="6 7" id="KW-0520">NAD</keyword>
<dbReference type="SUPFAM" id="SSF52402">
    <property type="entry name" value="Adenine nucleotide alpha hydrolases-like"/>
    <property type="match status" value="1"/>
</dbReference>
<dbReference type="InterPro" id="IPR003694">
    <property type="entry name" value="NAD_synthase"/>
</dbReference>
<comment type="pathway">
    <text evidence="1 7 8">Cofactor biosynthesis; NAD(+) biosynthesis; NAD(+) from deamido-NAD(+) (L-Gln route): step 1/1.</text>
</comment>
<dbReference type="NCBIfam" id="NF010588">
    <property type="entry name" value="PRK13981.1"/>
    <property type="match status" value="1"/>
</dbReference>
<feature type="active site" description="Proton acceptor; for glutaminase activity" evidence="7">
    <location>
        <position position="68"/>
    </location>
</feature>
<dbReference type="InterPro" id="IPR036526">
    <property type="entry name" value="C-N_Hydrolase_sf"/>
</dbReference>
<evidence type="ECO:0000256" key="3">
    <source>
        <dbReference type="ARBA" id="ARBA00022598"/>
    </source>
</evidence>
<dbReference type="Gene3D" id="3.60.110.10">
    <property type="entry name" value="Carbon-nitrogen hydrolase"/>
    <property type="match status" value="1"/>
</dbReference>
<evidence type="ECO:0000313" key="12">
    <source>
        <dbReference type="Proteomes" id="UP000005317"/>
    </source>
</evidence>
<feature type="binding site" evidence="7">
    <location>
        <position position="424"/>
    </location>
    <ligand>
        <name>ATP</name>
        <dbReference type="ChEBI" id="CHEBI:30616"/>
    </ligand>
</feature>
<accession>A0A656HD35</accession>
<keyword evidence="4 7" id="KW-0547">Nucleotide-binding</keyword>
<evidence type="ECO:0000256" key="8">
    <source>
        <dbReference type="PIRNR" id="PIRNR006630"/>
    </source>
</evidence>
<feature type="active site" description="Nucleophile; for glutaminase activity" evidence="7">
    <location>
        <position position="171"/>
    </location>
</feature>
<dbReference type="PANTHER" id="PTHR23090:SF9">
    <property type="entry name" value="GLUTAMINE-DEPENDENT NAD(+) SYNTHETASE"/>
    <property type="match status" value="1"/>
</dbReference>
<feature type="binding site" evidence="7">
    <location>
        <begin position="317"/>
        <end position="324"/>
    </location>
    <ligand>
        <name>ATP</name>
        <dbReference type="ChEBI" id="CHEBI:30616"/>
    </ligand>
</feature>
<feature type="binding site" evidence="7">
    <location>
        <position position="539"/>
    </location>
    <ligand>
        <name>deamido-NAD(+)</name>
        <dbReference type="ChEBI" id="CHEBI:58437"/>
        <note>ligand shared between two neighboring subunits</note>
    </ligand>
</feature>
<dbReference type="InterPro" id="IPR022310">
    <property type="entry name" value="NAD/GMP_synthase"/>
</dbReference>
<dbReference type="UniPathway" id="UPA00253">
    <property type="reaction ID" value="UER00334"/>
</dbReference>
<feature type="binding site" evidence="7">
    <location>
        <position position="400"/>
    </location>
    <ligand>
        <name>deamido-NAD(+)</name>
        <dbReference type="ChEBI" id="CHEBI:58437"/>
        <note>ligand shared between two neighboring subunits</note>
    </ligand>
</feature>
<dbReference type="GO" id="GO:0003952">
    <property type="term" value="F:NAD+ synthase (glutamine-hydrolyzing) activity"/>
    <property type="evidence" value="ECO:0007669"/>
    <property type="project" value="UniProtKB-UniRule"/>
</dbReference>
<name>A0A656HD35_THINJ</name>
<feature type="binding site" evidence="7">
    <location>
        <position position="141"/>
    </location>
    <ligand>
        <name>L-glutamine</name>
        <dbReference type="ChEBI" id="CHEBI:58359"/>
    </ligand>
</feature>
<evidence type="ECO:0000256" key="5">
    <source>
        <dbReference type="ARBA" id="ARBA00022840"/>
    </source>
</evidence>
<evidence type="ECO:0000256" key="2">
    <source>
        <dbReference type="ARBA" id="ARBA00007145"/>
    </source>
</evidence>
<dbReference type="CDD" id="cd07570">
    <property type="entry name" value="GAT_Gln-NAD-synth"/>
    <property type="match status" value="1"/>
</dbReference>
<feature type="binding site" evidence="7">
    <location>
        <position position="197"/>
    </location>
    <ligand>
        <name>L-glutamine</name>
        <dbReference type="ChEBI" id="CHEBI:58359"/>
    </ligand>
</feature>
<dbReference type="PROSITE" id="PS50263">
    <property type="entry name" value="CN_HYDROLASE"/>
    <property type="match status" value="1"/>
</dbReference>
<dbReference type="SUPFAM" id="SSF56317">
    <property type="entry name" value="Carbon-nitrogen hydrolase"/>
    <property type="match status" value="1"/>
</dbReference>
<dbReference type="GO" id="GO:0005737">
    <property type="term" value="C:cytoplasm"/>
    <property type="evidence" value="ECO:0007669"/>
    <property type="project" value="InterPro"/>
</dbReference>
<feature type="domain" description="CN hydrolase" evidence="10">
    <location>
        <begin position="28"/>
        <end position="267"/>
    </location>
</feature>
<protein>
    <recommendedName>
        <fullName evidence="7 8">Glutamine-dependent NAD(+) synthetase</fullName>
        <ecNumber evidence="7 8">6.3.5.1</ecNumber>
    </recommendedName>
    <alternativeName>
        <fullName evidence="7 8">NAD(+) synthase [glutamine-hydrolyzing]</fullName>
    </alternativeName>
</protein>
<dbReference type="GO" id="GO:0004359">
    <property type="term" value="F:glutaminase activity"/>
    <property type="evidence" value="ECO:0007669"/>
    <property type="project" value="InterPro"/>
</dbReference>
<dbReference type="NCBIfam" id="TIGR00552">
    <property type="entry name" value="nadE"/>
    <property type="match status" value="1"/>
</dbReference>
<dbReference type="InterPro" id="IPR014729">
    <property type="entry name" value="Rossmann-like_a/b/a_fold"/>
</dbReference>
<dbReference type="EC" id="6.3.5.1" evidence="7 8"/>
<dbReference type="Pfam" id="PF02540">
    <property type="entry name" value="NAD_synthase"/>
    <property type="match status" value="1"/>
</dbReference>
<dbReference type="PANTHER" id="PTHR23090">
    <property type="entry name" value="NH 3 /GLUTAMINE-DEPENDENT NAD + SYNTHETASE"/>
    <property type="match status" value="1"/>
</dbReference>
<dbReference type="GO" id="GO:0005524">
    <property type="term" value="F:ATP binding"/>
    <property type="evidence" value="ECO:0007669"/>
    <property type="project" value="UniProtKB-UniRule"/>
</dbReference>
<evidence type="ECO:0000259" key="10">
    <source>
        <dbReference type="PROSITE" id="PS50263"/>
    </source>
</evidence>
<evidence type="ECO:0000256" key="1">
    <source>
        <dbReference type="ARBA" id="ARBA00005188"/>
    </source>
</evidence>
<gene>
    <name evidence="7" type="primary">nadE</name>
    <name evidence="11" type="ORF">Thini_1700</name>
</gene>
<dbReference type="Gene3D" id="3.40.50.620">
    <property type="entry name" value="HUPs"/>
    <property type="match status" value="1"/>
</dbReference>
<dbReference type="GO" id="GO:0009435">
    <property type="term" value="P:NAD+ biosynthetic process"/>
    <property type="evidence" value="ECO:0007669"/>
    <property type="project" value="UniProtKB-UniRule"/>
</dbReference>
<keyword evidence="3 7" id="KW-0436">Ligase</keyword>
<feature type="active site" description="For glutaminase activity" evidence="7">
    <location>
        <position position="135"/>
    </location>
</feature>
<comment type="catalytic activity">
    <reaction evidence="7 8">
        <text>deamido-NAD(+) + L-glutamine + ATP + H2O = L-glutamate + AMP + diphosphate + NAD(+) + H(+)</text>
        <dbReference type="Rhea" id="RHEA:24384"/>
        <dbReference type="ChEBI" id="CHEBI:15377"/>
        <dbReference type="ChEBI" id="CHEBI:15378"/>
        <dbReference type="ChEBI" id="CHEBI:29985"/>
        <dbReference type="ChEBI" id="CHEBI:30616"/>
        <dbReference type="ChEBI" id="CHEBI:33019"/>
        <dbReference type="ChEBI" id="CHEBI:57540"/>
        <dbReference type="ChEBI" id="CHEBI:58359"/>
        <dbReference type="ChEBI" id="CHEBI:58437"/>
        <dbReference type="ChEBI" id="CHEBI:456215"/>
        <dbReference type="EC" id="6.3.5.1"/>
    </reaction>
</comment>
<dbReference type="GO" id="GO:0008795">
    <property type="term" value="F:NAD+ synthase activity"/>
    <property type="evidence" value="ECO:0007669"/>
    <property type="project" value="UniProtKB-UniRule"/>
</dbReference>
<dbReference type="FunFam" id="3.40.50.620:FF:000106">
    <property type="entry name" value="Glutamine-dependent NAD(+) synthetase"/>
    <property type="match status" value="1"/>
</dbReference>
<dbReference type="PIRSF" id="PIRSF006630">
    <property type="entry name" value="NADS_GAT"/>
    <property type="match status" value="1"/>
</dbReference>
<evidence type="ECO:0000313" key="11">
    <source>
        <dbReference type="EMBL" id="EIJ34283.1"/>
    </source>
</evidence>
<feature type="binding site" evidence="7">
    <location>
        <position position="429"/>
    </location>
    <ligand>
        <name>deamido-NAD(+)</name>
        <dbReference type="ChEBI" id="CHEBI:58437"/>
        <note>ligand shared between two neighboring subunits</note>
    </ligand>
</feature>
<keyword evidence="5 7" id="KW-0067">ATP-binding</keyword>
<dbReference type="OrthoDB" id="9760188at2"/>
<dbReference type="CDD" id="cd00553">
    <property type="entry name" value="NAD_synthase"/>
    <property type="match status" value="1"/>
</dbReference>